<evidence type="ECO:0000313" key="1">
    <source>
        <dbReference type="EMBL" id="AFH61556.1"/>
    </source>
</evidence>
<dbReference type="EMBL" id="CP003422">
    <property type="protein sequence ID" value="AFH61556.1"/>
    <property type="molecule type" value="Genomic_DNA"/>
</dbReference>
<dbReference type="Proteomes" id="UP000007392">
    <property type="component" value="Chromosome"/>
</dbReference>
<sequence length="118" mass="12883">MYEAACRIGGLFSRTVKDIILILMILQWMLPPGYAEAAALFADREEPICFGHYHPVHFFGATAPLFLNPGSLGCNHQPLARLALVEVDDKGTLELMAAGCDNTGFLRSYDVLQVPDGS</sequence>
<evidence type="ECO:0000313" key="2">
    <source>
        <dbReference type="Proteomes" id="UP000007392"/>
    </source>
</evidence>
<name>I0BGQ9_9BACL</name>
<protein>
    <submittedName>
        <fullName evidence="1">Metallophosphoesterase</fullName>
    </submittedName>
</protein>
<dbReference type="Gene3D" id="3.60.21.10">
    <property type="match status" value="1"/>
</dbReference>
<organism evidence="1 2">
    <name type="scientific">Paenibacillus mucilaginosus K02</name>
    <dbReference type="NCBI Taxonomy" id="997761"/>
    <lineage>
        <taxon>Bacteria</taxon>
        <taxon>Bacillati</taxon>
        <taxon>Bacillota</taxon>
        <taxon>Bacilli</taxon>
        <taxon>Bacillales</taxon>
        <taxon>Paenibacillaceae</taxon>
        <taxon>Paenibacillus</taxon>
    </lineage>
</organism>
<dbReference type="InterPro" id="IPR029052">
    <property type="entry name" value="Metallo-depent_PP-like"/>
</dbReference>
<accession>I0BGQ9</accession>
<reference evidence="1 2" key="1">
    <citation type="submission" date="2013-06" db="EMBL/GenBank/DDBJ databases">
        <title>Complete genome sequence of Paenibacillus mucilaginosus K02.</title>
        <authorList>
            <person name="Xiao B."/>
            <person name="Sun L."/>
            <person name="Xiao L."/>
            <person name="Lian B."/>
        </authorList>
    </citation>
    <scope>NUCLEOTIDE SEQUENCE [LARGE SCALE GENOMIC DNA]</scope>
    <source>
        <strain evidence="1 2">K02</strain>
    </source>
</reference>
<dbReference type="SUPFAM" id="SSF56300">
    <property type="entry name" value="Metallo-dependent phosphatases"/>
    <property type="match status" value="1"/>
</dbReference>
<dbReference type="AlphaFoldDB" id="I0BGQ9"/>
<dbReference type="HOGENOM" id="CLU_167556_0_0_9"/>
<proteinExistence type="predicted"/>
<dbReference type="PATRIC" id="fig|997761.3.peg.2465"/>
<gene>
    <name evidence="1" type="ORF">B2K_12620</name>
</gene>
<dbReference type="KEGG" id="pmw:B2K_12620"/>